<dbReference type="HOGENOM" id="CLU_017133_0_0_1"/>
<feature type="compositionally biased region" description="Polar residues" evidence="2">
    <location>
        <begin position="435"/>
        <end position="445"/>
    </location>
</feature>
<feature type="compositionally biased region" description="Polar residues" evidence="2">
    <location>
        <begin position="32"/>
        <end position="41"/>
    </location>
</feature>
<feature type="compositionally biased region" description="Low complexity" evidence="2">
    <location>
        <begin position="308"/>
        <end position="335"/>
    </location>
</feature>
<feature type="compositionally biased region" description="Polar residues" evidence="2">
    <location>
        <begin position="268"/>
        <end position="289"/>
    </location>
</feature>
<feature type="region of interest" description="Disordered" evidence="2">
    <location>
        <begin position="216"/>
        <end position="375"/>
    </location>
</feature>
<evidence type="ECO:0000313" key="3">
    <source>
        <dbReference type="EMBL" id="KEP52223.1"/>
    </source>
</evidence>
<evidence type="ECO:0000256" key="2">
    <source>
        <dbReference type="SAM" id="MobiDB-lite"/>
    </source>
</evidence>
<dbReference type="EMBL" id="AZST01000117">
    <property type="protein sequence ID" value="KEP52223.1"/>
    <property type="molecule type" value="Genomic_DNA"/>
</dbReference>
<feature type="compositionally biased region" description="Polar residues" evidence="2">
    <location>
        <begin position="128"/>
        <end position="140"/>
    </location>
</feature>
<feature type="compositionally biased region" description="Polar residues" evidence="2">
    <location>
        <begin position="237"/>
        <end position="255"/>
    </location>
</feature>
<sequence>MLRFCIRTQDDHVRGLLNSRSARSGHPAAFSPTPTAFSLSSPRPGLYTSPRPTERSSPSCYSHSQMSIDDSCSDVSDDHPTTTSSYSQKYRSYVDPMRDSSEDERTEAHGSGSNDTLSDTGMLRPVESDTSVSSVLSADANTDPRLSYLGPKTRLISKAPWEEEEEEGGANEEAVSDTEAADTLSMFAGKGKGKGRSRSKTLTQYKAEVERRFLGGGWGRTSFDTRPSLDSSKRSTESSFPSYIQSPTSPRTGSFSDAMRGVGARTPSLFSASSATSQVIRPSGSSVQINMYHLDSPSTSRDGEVSPSRSNSSATLTVSSVSSYVTPSSTASSATLPEQHEQPSNPKKEKHRPPHIAVFPLSRGGSHASSAKSPSALSISFVPFSPSSMTGSSAAQEEVPSGMRVFPGSPAYNLIPLEQAQQAQFQMRARERSKSITSNASQSVISPRPKEVVHKKSKPTLGPVGGGFSSVISPSSPSPHWNTEDARVRTVSAGSAPRGRSRGYTVTSIASQSTTSINVMPGSAVENVPEPRSTGTSGAPMDIAPARQLKPKRSGFLKFWNKNSPGSGNPNISSPVGPVHVSHNGVDMPPPVPKVPTQYQTSKVASPPEMGARRELPPVVVSPAHGRTHSLERSQSVSDDSHTSIGDHNGQRSQQHRSNTEPLQHVDDVNPQDASFGLKLRPVSSVFKGMPEDYLTGSPKVAKSRGSGESRNGDSSGFEDSNVLSPATPYFPQSARSCRTHVSTASSGSDALSSSVDPRTPSSLGFPPSAPRSSTDSQSASIIASLREQIESIRRASQQRISDLENQVQDLKAELEASECYRCGHNERQPEGSIMNRPRAYTGTSCRTAFGSSYD</sequence>
<feature type="compositionally biased region" description="Polar residues" evidence="2">
    <location>
        <begin position="771"/>
        <end position="782"/>
    </location>
</feature>
<feature type="region of interest" description="Disordered" evidence="2">
    <location>
        <begin position="522"/>
        <end position="783"/>
    </location>
</feature>
<feature type="compositionally biased region" description="Acidic residues" evidence="2">
    <location>
        <begin position="162"/>
        <end position="180"/>
    </location>
</feature>
<evidence type="ECO:0000256" key="1">
    <source>
        <dbReference type="SAM" id="Coils"/>
    </source>
</evidence>
<feature type="compositionally biased region" description="Low complexity" evidence="2">
    <location>
        <begin position="469"/>
        <end position="479"/>
    </location>
</feature>
<feature type="compositionally biased region" description="Low complexity" evidence="2">
    <location>
        <begin position="366"/>
        <end position="375"/>
    </location>
</feature>
<comment type="caution">
    <text evidence="3">The sequence shown here is derived from an EMBL/GenBank/DDBJ whole genome shotgun (WGS) entry which is preliminary data.</text>
</comment>
<name>A0A074S5U6_9AGAM</name>
<dbReference type="AlphaFoldDB" id="A0A074S5U6"/>
<dbReference type="OrthoDB" id="2565072at2759"/>
<feature type="compositionally biased region" description="Polar residues" evidence="2">
    <location>
        <begin position="713"/>
        <end position="725"/>
    </location>
</feature>
<keyword evidence="4" id="KW-1185">Reference proteome</keyword>
<feature type="compositionally biased region" description="Low complexity" evidence="2">
    <location>
        <begin position="48"/>
        <end position="59"/>
    </location>
</feature>
<keyword evidence="1" id="KW-0175">Coiled coil</keyword>
<organism evidence="3 4">
    <name type="scientific">Rhizoctonia solani 123E</name>
    <dbReference type="NCBI Taxonomy" id="1423351"/>
    <lineage>
        <taxon>Eukaryota</taxon>
        <taxon>Fungi</taxon>
        <taxon>Dikarya</taxon>
        <taxon>Basidiomycota</taxon>
        <taxon>Agaricomycotina</taxon>
        <taxon>Agaricomycetes</taxon>
        <taxon>Cantharellales</taxon>
        <taxon>Ceratobasidiaceae</taxon>
        <taxon>Rhizoctonia</taxon>
    </lineage>
</organism>
<protein>
    <submittedName>
        <fullName evidence="3">Uncharacterized protein</fullName>
    </submittedName>
</protein>
<feature type="region of interest" description="Disordered" evidence="2">
    <location>
        <begin position="423"/>
        <end position="504"/>
    </location>
</feature>
<feature type="compositionally biased region" description="Low complexity" evidence="2">
    <location>
        <begin position="561"/>
        <end position="578"/>
    </location>
</feature>
<feature type="compositionally biased region" description="Polar residues" evidence="2">
    <location>
        <begin position="81"/>
        <end position="90"/>
    </location>
</feature>
<accession>A0A074S5U6</accession>
<evidence type="ECO:0000313" key="4">
    <source>
        <dbReference type="Proteomes" id="UP000027456"/>
    </source>
</evidence>
<feature type="compositionally biased region" description="Low complexity" evidence="2">
    <location>
        <begin position="742"/>
        <end position="757"/>
    </location>
</feature>
<feature type="region of interest" description="Disordered" evidence="2">
    <location>
        <begin position="22"/>
        <end position="181"/>
    </location>
</feature>
<reference evidence="3 4" key="1">
    <citation type="submission" date="2013-12" db="EMBL/GenBank/DDBJ databases">
        <authorList>
            <person name="Cubeta M."/>
            <person name="Pakala S."/>
            <person name="Fedorova N."/>
            <person name="Thomas E."/>
            <person name="Dean R."/>
            <person name="Jabaji S."/>
            <person name="Neate S."/>
            <person name="Toda T."/>
            <person name="Tavantzis S."/>
            <person name="Vilgalys R."/>
            <person name="Bharathan N."/>
            <person name="Pakala S."/>
            <person name="Losada L.S."/>
            <person name="Zafar N."/>
            <person name="Nierman W."/>
        </authorList>
    </citation>
    <scope>NUCLEOTIDE SEQUENCE [LARGE SCALE GENOMIC DNA]</scope>
    <source>
        <strain evidence="3 4">123E</strain>
    </source>
</reference>
<dbReference type="Proteomes" id="UP000027456">
    <property type="component" value="Unassembled WGS sequence"/>
</dbReference>
<gene>
    <name evidence="3" type="ORF">V565_048500</name>
</gene>
<feature type="compositionally biased region" description="Polar residues" evidence="2">
    <location>
        <begin position="633"/>
        <end position="662"/>
    </location>
</feature>
<proteinExistence type="predicted"/>
<feature type="coiled-coil region" evidence="1">
    <location>
        <begin position="787"/>
        <end position="821"/>
    </location>
</feature>